<dbReference type="AlphaFoldDB" id="A0A0V0R526"/>
<feature type="transmembrane region" description="Helical" evidence="1">
    <location>
        <begin position="233"/>
        <end position="255"/>
    </location>
</feature>
<keyword evidence="1" id="KW-0472">Membrane</keyword>
<dbReference type="Proteomes" id="UP000054937">
    <property type="component" value="Unassembled WGS sequence"/>
</dbReference>
<keyword evidence="1" id="KW-0812">Transmembrane</keyword>
<evidence type="ECO:0008006" key="4">
    <source>
        <dbReference type="Google" id="ProtNLM"/>
    </source>
</evidence>
<keyword evidence="1" id="KW-1133">Transmembrane helix</keyword>
<protein>
    <recommendedName>
        <fullName evidence="4">Transmembrane protein</fullName>
    </recommendedName>
</protein>
<sequence>MNYLFQACRQIDNQNDAIECLDQIDSHQIDVSKIKFENIYEQKSKKFLEEQTMLNQQENKVMNIQKNQQKELELKQENFYLLQLIKNIEKLEIQTEISHDDIYNICLIEGVFDIEQNKEEEELMSEQQLEDFFSTQYTKLSFSQENEMTEKLPNNFAKQNQNNNQNQKSTDQLGQGLKIMKRLELSGKSNLFEKTFFEQYIYKYFLLEKNQTPDSFSKDFAEHLVKYCILTKYLLTIFIVALFGVVLGGSLYFMLNGILQDKILKEFALAVEKYSKIKEFYSLNQKNKDKLFEIWEQFYNIYKENEVIIKSDVGQFVDFGYKQCRKKKYFDRKKSIQMQKILNQIKNEKSEGIYPKYLDGEKEIINYQQQNIQQYLFVRPPELAIMDFFYFAVVYMKMLQESENQVKLWFQRHFVVKKFYNKYLDIIMGDDEIVQD</sequence>
<name>A0A0V0R526_PSEPJ</name>
<organism evidence="2 3">
    <name type="scientific">Pseudocohnilembus persalinus</name>
    <name type="common">Ciliate</name>
    <dbReference type="NCBI Taxonomy" id="266149"/>
    <lineage>
        <taxon>Eukaryota</taxon>
        <taxon>Sar</taxon>
        <taxon>Alveolata</taxon>
        <taxon>Ciliophora</taxon>
        <taxon>Intramacronucleata</taxon>
        <taxon>Oligohymenophorea</taxon>
        <taxon>Scuticociliatia</taxon>
        <taxon>Philasterida</taxon>
        <taxon>Pseudocohnilembidae</taxon>
        <taxon>Pseudocohnilembus</taxon>
    </lineage>
</organism>
<gene>
    <name evidence="2" type="ORF">PPERSA_08615</name>
</gene>
<dbReference type="InParanoid" id="A0A0V0R526"/>
<evidence type="ECO:0000313" key="3">
    <source>
        <dbReference type="Proteomes" id="UP000054937"/>
    </source>
</evidence>
<comment type="caution">
    <text evidence="2">The sequence shown here is derived from an EMBL/GenBank/DDBJ whole genome shotgun (WGS) entry which is preliminary data.</text>
</comment>
<dbReference type="EMBL" id="LDAU01000046">
    <property type="protein sequence ID" value="KRX09583.1"/>
    <property type="molecule type" value="Genomic_DNA"/>
</dbReference>
<reference evidence="2 3" key="1">
    <citation type="journal article" date="2015" name="Sci. Rep.">
        <title>Genome of the facultative scuticociliatosis pathogen Pseudocohnilembus persalinus provides insight into its virulence through horizontal gene transfer.</title>
        <authorList>
            <person name="Xiong J."/>
            <person name="Wang G."/>
            <person name="Cheng J."/>
            <person name="Tian M."/>
            <person name="Pan X."/>
            <person name="Warren A."/>
            <person name="Jiang C."/>
            <person name="Yuan D."/>
            <person name="Miao W."/>
        </authorList>
    </citation>
    <scope>NUCLEOTIDE SEQUENCE [LARGE SCALE GENOMIC DNA]</scope>
    <source>
        <strain evidence="2">36N120E</strain>
    </source>
</reference>
<evidence type="ECO:0000256" key="1">
    <source>
        <dbReference type="SAM" id="Phobius"/>
    </source>
</evidence>
<accession>A0A0V0R526</accession>
<evidence type="ECO:0000313" key="2">
    <source>
        <dbReference type="EMBL" id="KRX09583.1"/>
    </source>
</evidence>
<proteinExistence type="predicted"/>
<keyword evidence="3" id="KW-1185">Reference proteome</keyword>